<keyword evidence="1" id="KW-0472">Membrane</keyword>
<reference evidence="2 3" key="1">
    <citation type="submission" date="2019-11" db="EMBL/GenBank/DDBJ databases">
        <title>Type strains purchased from KCTC, JCM and DSMZ.</title>
        <authorList>
            <person name="Lu H."/>
        </authorList>
    </citation>
    <scope>NUCLEOTIDE SEQUENCE [LARGE SCALE GENOMIC DNA]</scope>
    <source>
        <strain evidence="2 3">JCM 31587</strain>
    </source>
</reference>
<sequence>MRTYYMHPNRRQSGFTLIELMVAITIGLLLLAGLSTLFTNNNAAQMEVERANRQVENGRYAMQLMTADLRSAGYYAEFDPEKLAMPAALTDPCSTNIADVRTGIALPVQGYDNTTSITCLTDRKDNTDVIVVRHTQTCVVDAADCEPASAGGPFFQASLCNNSSELGSNLVTNYYQINATNSGFTLHQRDCGVTANSGTPSNLRRLLTHIYYIANNSVGSDGIPTLKRAEIVSNGGTLSVQIVPLVEGIENMQIEYGIATSNMASPPVSSGVADKYTANVGQGCADTACIIANWSNVVSVKLNLLSRTLTPSLTYTDNKSYTLGLKADNQPNVIAAANDKYKRHVFSALIGLPNVAGRKN</sequence>
<accession>A0A6L6QKI4</accession>
<protein>
    <submittedName>
        <fullName evidence="2">Prepilin-type N-terminal cleavage/methylation domain-containing protein</fullName>
    </submittedName>
</protein>
<proteinExistence type="predicted"/>
<dbReference type="InterPro" id="IPR045584">
    <property type="entry name" value="Pilin-like"/>
</dbReference>
<comment type="caution">
    <text evidence="2">The sequence shown here is derived from an EMBL/GenBank/DDBJ whole genome shotgun (WGS) entry which is preliminary data.</text>
</comment>
<dbReference type="AlphaFoldDB" id="A0A6L6QKI4"/>
<keyword evidence="3" id="KW-1185">Reference proteome</keyword>
<feature type="transmembrane region" description="Helical" evidence="1">
    <location>
        <begin position="20"/>
        <end position="38"/>
    </location>
</feature>
<dbReference type="InterPro" id="IPR032092">
    <property type="entry name" value="PilW"/>
</dbReference>
<dbReference type="PROSITE" id="PS00409">
    <property type="entry name" value="PROKAR_NTER_METHYL"/>
    <property type="match status" value="1"/>
</dbReference>
<dbReference type="GO" id="GO:0043683">
    <property type="term" value="P:type IV pilus assembly"/>
    <property type="evidence" value="ECO:0007669"/>
    <property type="project" value="InterPro"/>
</dbReference>
<dbReference type="Pfam" id="PF16074">
    <property type="entry name" value="PilW"/>
    <property type="match status" value="1"/>
</dbReference>
<gene>
    <name evidence="2" type="ORF">GM658_19455</name>
</gene>
<dbReference type="Pfam" id="PF07963">
    <property type="entry name" value="N_methyl"/>
    <property type="match status" value="1"/>
</dbReference>
<dbReference type="Proteomes" id="UP000472320">
    <property type="component" value="Unassembled WGS sequence"/>
</dbReference>
<dbReference type="OrthoDB" id="5296662at2"/>
<dbReference type="SUPFAM" id="SSF54523">
    <property type="entry name" value="Pili subunits"/>
    <property type="match status" value="1"/>
</dbReference>
<evidence type="ECO:0000313" key="2">
    <source>
        <dbReference type="EMBL" id="MTW12789.1"/>
    </source>
</evidence>
<evidence type="ECO:0000256" key="1">
    <source>
        <dbReference type="SAM" id="Phobius"/>
    </source>
</evidence>
<organism evidence="2 3">
    <name type="scientific">Massilia eburnea</name>
    <dbReference type="NCBI Taxonomy" id="1776165"/>
    <lineage>
        <taxon>Bacteria</taxon>
        <taxon>Pseudomonadati</taxon>
        <taxon>Pseudomonadota</taxon>
        <taxon>Betaproteobacteria</taxon>
        <taxon>Burkholderiales</taxon>
        <taxon>Oxalobacteraceae</taxon>
        <taxon>Telluria group</taxon>
        <taxon>Massilia</taxon>
    </lineage>
</organism>
<keyword evidence="1" id="KW-0812">Transmembrane</keyword>
<evidence type="ECO:0000313" key="3">
    <source>
        <dbReference type="Proteomes" id="UP000472320"/>
    </source>
</evidence>
<dbReference type="InterPro" id="IPR012902">
    <property type="entry name" value="N_methyl_site"/>
</dbReference>
<dbReference type="NCBIfam" id="TIGR02532">
    <property type="entry name" value="IV_pilin_GFxxxE"/>
    <property type="match status" value="1"/>
</dbReference>
<dbReference type="EMBL" id="WNKX01000016">
    <property type="protein sequence ID" value="MTW12789.1"/>
    <property type="molecule type" value="Genomic_DNA"/>
</dbReference>
<keyword evidence="1" id="KW-1133">Transmembrane helix</keyword>
<name>A0A6L6QKI4_9BURK</name>